<dbReference type="EMBL" id="KV417313">
    <property type="protein sequence ID" value="KZO92166.1"/>
    <property type="molecule type" value="Genomic_DNA"/>
</dbReference>
<sequence>MNYIRLPTALCASGPAADARLTRGLSEISAPDYPDSVHRVRVTPSPPRLQPAARLPTELAAMRTDTPQIPSPENEPAIPKNTVPWAHAPRHRSNTCIMLPTLAPLLFPLRSAPLSWLSLHSPATLHVTTRPFCFSARFHPLFTTAIPPNTSSLSSRKGPHLTPDALMIPIHSPYTRYLSPRCPLSLVGFCPLGEGGGPCTLFYCLTFSFTVHVLCSCPERWLEDGLEGGRATVDIAMIPILFLLSCSEGRV</sequence>
<name>A0A167I074_CALVF</name>
<evidence type="ECO:0000313" key="2">
    <source>
        <dbReference type="Proteomes" id="UP000076738"/>
    </source>
</evidence>
<gene>
    <name evidence="1" type="ORF">CALVIDRAFT_313924</name>
</gene>
<reference evidence="1 2" key="1">
    <citation type="journal article" date="2016" name="Mol. Biol. Evol.">
        <title>Comparative Genomics of Early-Diverging Mushroom-Forming Fungi Provides Insights into the Origins of Lignocellulose Decay Capabilities.</title>
        <authorList>
            <person name="Nagy L.G."/>
            <person name="Riley R."/>
            <person name="Tritt A."/>
            <person name="Adam C."/>
            <person name="Daum C."/>
            <person name="Floudas D."/>
            <person name="Sun H."/>
            <person name="Yadav J.S."/>
            <person name="Pangilinan J."/>
            <person name="Larsson K.H."/>
            <person name="Matsuura K."/>
            <person name="Barry K."/>
            <person name="Labutti K."/>
            <person name="Kuo R."/>
            <person name="Ohm R.A."/>
            <person name="Bhattacharya S.S."/>
            <person name="Shirouzu T."/>
            <person name="Yoshinaga Y."/>
            <person name="Martin F.M."/>
            <person name="Grigoriev I.V."/>
            <person name="Hibbett D.S."/>
        </authorList>
    </citation>
    <scope>NUCLEOTIDE SEQUENCE [LARGE SCALE GENOMIC DNA]</scope>
    <source>
        <strain evidence="1 2">TUFC12733</strain>
    </source>
</reference>
<organism evidence="1 2">
    <name type="scientific">Calocera viscosa (strain TUFC12733)</name>
    <dbReference type="NCBI Taxonomy" id="1330018"/>
    <lineage>
        <taxon>Eukaryota</taxon>
        <taxon>Fungi</taxon>
        <taxon>Dikarya</taxon>
        <taxon>Basidiomycota</taxon>
        <taxon>Agaricomycotina</taxon>
        <taxon>Dacrymycetes</taxon>
        <taxon>Dacrymycetales</taxon>
        <taxon>Dacrymycetaceae</taxon>
        <taxon>Calocera</taxon>
    </lineage>
</organism>
<protein>
    <submittedName>
        <fullName evidence="1">Uncharacterized protein</fullName>
    </submittedName>
</protein>
<dbReference type="AlphaFoldDB" id="A0A167I074"/>
<accession>A0A167I074</accession>
<keyword evidence="2" id="KW-1185">Reference proteome</keyword>
<evidence type="ECO:0000313" key="1">
    <source>
        <dbReference type="EMBL" id="KZO92166.1"/>
    </source>
</evidence>
<dbReference type="Proteomes" id="UP000076738">
    <property type="component" value="Unassembled WGS sequence"/>
</dbReference>
<proteinExistence type="predicted"/>